<protein>
    <submittedName>
        <fullName evidence="3">Uncharacterized protein</fullName>
    </submittedName>
</protein>
<accession>A0A6C0APK9</accession>
<feature type="region of interest" description="Disordered" evidence="1">
    <location>
        <begin position="94"/>
        <end position="115"/>
    </location>
</feature>
<feature type="compositionally biased region" description="Polar residues" evidence="1">
    <location>
        <begin position="94"/>
        <end position="107"/>
    </location>
</feature>
<feature type="transmembrane region" description="Helical" evidence="2">
    <location>
        <begin position="6"/>
        <end position="25"/>
    </location>
</feature>
<evidence type="ECO:0000313" key="3">
    <source>
        <dbReference type="EMBL" id="QHS81674.1"/>
    </source>
</evidence>
<keyword evidence="2" id="KW-1133">Transmembrane helix</keyword>
<sequence>MDLGNSIIGYVAASVTIGAFTVQFYHTLKSGTIAGLSLNRTILDAISLLLWVVYATRIDDNPLLIATSCEAFTCLCVCLIILRHYVYKDGKGSVTSSPNLSPNQSPTLTPPSTPIRKDSLVESEAKYVVISIKPPVKIDTIVI</sequence>
<reference evidence="3" key="1">
    <citation type="journal article" date="2020" name="Nature">
        <title>Giant virus diversity and host interactions through global metagenomics.</title>
        <authorList>
            <person name="Schulz F."/>
            <person name="Roux S."/>
            <person name="Paez-Espino D."/>
            <person name="Jungbluth S."/>
            <person name="Walsh D.A."/>
            <person name="Denef V.J."/>
            <person name="McMahon K.D."/>
            <person name="Konstantinidis K.T."/>
            <person name="Eloe-Fadrosh E.A."/>
            <person name="Kyrpides N.C."/>
            <person name="Woyke T."/>
        </authorList>
    </citation>
    <scope>NUCLEOTIDE SEQUENCE</scope>
    <source>
        <strain evidence="3">GVMAG-S-1101164-72</strain>
    </source>
</reference>
<feature type="transmembrane region" description="Helical" evidence="2">
    <location>
        <begin position="62"/>
        <end position="82"/>
    </location>
</feature>
<dbReference type="Gene3D" id="1.20.1280.290">
    <property type="match status" value="1"/>
</dbReference>
<organism evidence="3">
    <name type="scientific">viral metagenome</name>
    <dbReference type="NCBI Taxonomy" id="1070528"/>
    <lineage>
        <taxon>unclassified sequences</taxon>
        <taxon>metagenomes</taxon>
        <taxon>organismal metagenomes</taxon>
    </lineage>
</organism>
<keyword evidence="2" id="KW-0812">Transmembrane</keyword>
<dbReference type="AlphaFoldDB" id="A0A6C0APK9"/>
<name>A0A6C0APK9_9ZZZZ</name>
<evidence type="ECO:0000256" key="1">
    <source>
        <dbReference type="SAM" id="MobiDB-lite"/>
    </source>
</evidence>
<dbReference type="EMBL" id="MN740759">
    <property type="protein sequence ID" value="QHS81674.1"/>
    <property type="molecule type" value="Genomic_DNA"/>
</dbReference>
<evidence type="ECO:0000256" key="2">
    <source>
        <dbReference type="SAM" id="Phobius"/>
    </source>
</evidence>
<proteinExistence type="predicted"/>
<keyword evidence="2" id="KW-0472">Membrane</keyword>